<gene>
    <name evidence="10" type="primary">uraH</name>
    <name evidence="10" type="ORF">K5I29_05075</name>
</gene>
<evidence type="ECO:0000256" key="3">
    <source>
        <dbReference type="ARBA" id="ARBA00009850"/>
    </source>
</evidence>
<evidence type="ECO:0000256" key="7">
    <source>
        <dbReference type="RuleBase" id="RU361270"/>
    </source>
</evidence>
<feature type="signal peptide" evidence="8">
    <location>
        <begin position="1"/>
        <end position="20"/>
    </location>
</feature>
<evidence type="ECO:0000256" key="4">
    <source>
        <dbReference type="ARBA" id="ARBA00011881"/>
    </source>
</evidence>
<dbReference type="PANTHER" id="PTHR10395:SF7">
    <property type="entry name" value="5-HYDROXYISOURATE HYDROLASE"/>
    <property type="match status" value="1"/>
</dbReference>
<dbReference type="EC" id="3.5.2.17" evidence="7"/>
<reference evidence="10" key="1">
    <citation type="submission" date="2021-08" db="EMBL/GenBank/DDBJ databases">
        <title>Flavobacterium sp. strain CC-SYL302.</title>
        <authorList>
            <person name="Lin S.-Y."/>
            <person name="Lee T.-H."/>
            <person name="Young C.-C."/>
        </authorList>
    </citation>
    <scope>NUCLEOTIDE SEQUENCE</scope>
    <source>
        <strain evidence="10">CC-SYL302</strain>
    </source>
</reference>
<dbReference type="CDD" id="cd05822">
    <property type="entry name" value="TLP_HIUase"/>
    <property type="match status" value="1"/>
</dbReference>
<evidence type="ECO:0000256" key="6">
    <source>
        <dbReference type="ARBA" id="ARBA00022801"/>
    </source>
</evidence>
<dbReference type="Proteomes" id="UP001163328">
    <property type="component" value="Chromosome"/>
</dbReference>
<dbReference type="InterPro" id="IPR014306">
    <property type="entry name" value="Hydroxyisourate_hydrolase"/>
</dbReference>
<name>A0ABY6M3Z4_9FLAO</name>
<keyword evidence="5 7" id="KW-0659">Purine metabolism</keyword>
<protein>
    <recommendedName>
        <fullName evidence="7">5-hydroxyisourate hydrolase</fullName>
        <shortName evidence="7">HIU hydrolase</shortName>
        <shortName evidence="7">HIUHase</shortName>
        <ecNumber evidence="7">3.5.2.17</ecNumber>
    </recommendedName>
</protein>
<dbReference type="GO" id="GO:0033971">
    <property type="term" value="F:hydroxyisourate hydrolase activity"/>
    <property type="evidence" value="ECO:0007669"/>
    <property type="project" value="UniProtKB-EC"/>
</dbReference>
<feature type="chain" id="PRO_5045740156" description="5-hydroxyisourate hydrolase" evidence="8">
    <location>
        <begin position="21"/>
        <end position="136"/>
    </location>
</feature>
<dbReference type="RefSeq" id="WP_264434792.1">
    <property type="nucleotide sequence ID" value="NZ_CP081495.1"/>
</dbReference>
<evidence type="ECO:0000256" key="1">
    <source>
        <dbReference type="ARBA" id="ARBA00001043"/>
    </source>
</evidence>
<comment type="subunit">
    <text evidence="4 7">Homotetramer.</text>
</comment>
<evidence type="ECO:0000256" key="5">
    <source>
        <dbReference type="ARBA" id="ARBA00022631"/>
    </source>
</evidence>
<evidence type="ECO:0000256" key="8">
    <source>
        <dbReference type="SAM" id="SignalP"/>
    </source>
</evidence>
<dbReference type="InterPro" id="IPR023416">
    <property type="entry name" value="Transthyretin/HIU_hydrolase_d"/>
</dbReference>
<accession>A0ABY6M3Z4</accession>
<feature type="domain" description="Transthyretin/hydroxyisourate hydrolase" evidence="9">
    <location>
        <begin position="22"/>
        <end position="135"/>
    </location>
</feature>
<evidence type="ECO:0000259" key="9">
    <source>
        <dbReference type="SMART" id="SM00095"/>
    </source>
</evidence>
<dbReference type="PANTHER" id="PTHR10395">
    <property type="entry name" value="URICASE AND TRANSTHYRETIN-RELATED"/>
    <property type="match status" value="1"/>
</dbReference>
<dbReference type="PROSITE" id="PS00768">
    <property type="entry name" value="TRANSTHYRETIN_1"/>
    <property type="match status" value="1"/>
</dbReference>
<dbReference type="InterPro" id="IPR023419">
    <property type="entry name" value="Transthyretin_CS"/>
</dbReference>
<evidence type="ECO:0000256" key="2">
    <source>
        <dbReference type="ARBA" id="ARBA00002704"/>
    </source>
</evidence>
<dbReference type="InterPro" id="IPR023418">
    <property type="entry name" value="Thyroxine_BS"/>
</dbReference>
<dbReference type="PROSITE" id="PS00769">
    <property type="entry name" value="TRANSTHYRETIN_2"/>
    <property type="match status" value="1"/>
</dbReference>
<dbReference type="Pfam" id="PF00576">
    <property type="entry name" value="Transthyretin"/>
    <property type="match status" value="1"/>
</dbReference>
<proteinExistence type="inferred from homology"/>
<dbReference type="InterPro" id="IPR000895">
    <property type="entry name" value="Transthyretin/HIU_hydrolase"/>
</dbReference>
<keyword evidence="6 7" id="KW-0378">Hydrolase</keyword>
<evidence type="ECO:0000313" key="11">
    <source>
        <dbReference type="Proteomes" id="UP001163328"/>
    </source>
</evidence>
<comment type="similarity">
    <text evidence="3 7">Belongs to the transthyretin family. 5-hydroxyisourate hydrolase subfamily.</text>
</comment>
<dbReference type="SUPFAM" id="SSF49472">
    <property type="entry name" value="Transthyretin (synonym: prealbumin)"/>
    <property type="match status" value="1"/>
</dbReference>
<dbReference type="SMART" id="SM00095">
    <property type="entry name" value="TR_THY"/>
    <property type="match status" value="1"/>
</dbReference>
<organism evidence="10 11">
    <name type="scientific">Flavobacterium agricola</name>
    <dbReference type="NCBI Taxonomy" id="2870839"/>
    <lineage>
        <taxon>Bacteria</taxon>
        <taxon>Pseudomonadati</taxon>
        <taxon>Bacteroidota</taxon>
        <taxon>Flavobacteriia</taxon>
        <taxon>Flavobacteriales</taxon>
        <taxon>Flavobacteriaceae</taxon>
        <taxon>Flavobacterium</taxon>
    </lineage>
</organism>
<dbReference type="EMBL" id="CP081495">
    <property type="protein sequence ID" value="UYW02275.1"/>
    <property type="molecule type" value="Genomic_DNA"/>
</dbReference>
<comment type="catalytic activity">
    <reaction evidence="1 7">
        <text>5-hydroxyisourate + H2O = 5-hydroxy-2-oxo-4-ureido-2,5-dihydro-1H-imidazole-5-carboxylate + H(+)</text>
        <dbReference type="Rhea" id="RHEA:23736"/>
        <dbReference type="ChEBI" id="CHEBI:15377"/>
        <dbReference type="ChEBI" id="CHEBI:15378"/>
        <dbReference type="ChEBI" id="CHEBI:18072"/>
        <dbReference type="ChEBI" id="CHEBI:58639"/>
        <dbReference type="EC" id="3.5.2.17"/>
    </reaction>
</comment>
<dbReference type="PRINTS" id="PR00189">
    <property type="entry name" value="TRNSTHYRETIN"/>
</dbReference>
<dbReference type="NCBIfam" id="TIGR02962">
    <property type="entry name" value="hdxy_isourate"/>
    <property type="match status" value="1"/>
</dbReference>
<comment type="function">
    <text evidence="2">Catalyzes the hydrolysis of 5-hydroxyisourate (HIU) to 2-oxo-4-hydroxy-4-carboxy-5-ureidoimidazoline (OHCU).</text>
</comment>
<dbReference type="InterPro" id="IPR036817">
    <property type="entry name" value="Transthyretin/HIU_hydrolase_sf"/>
</dbReference>
<keyword evidence="8" id="KW-0732">Signal</keyword>
<evidence type="ECO:0000313" key="10">
    <source>
        <dbReference type="EMBL" id="UYW02275.1"/>
    </source>
</evidence>
<keyword evidence="11" id="KW-1185">Reference proteome</keyword>
<dbReference type="Gene3D" id="2.60.40.180">
    <property type="entry name" value="Transthyretin/hydroxyisourate hydrolase domain"/>
    <property type="match status" value="1"/>
</dbReference>
<sequence>MKKYILLFLVAFGFTHFSMAQDNQYLLSTHILDISVGKPAANVTVELYKWNVIKDTWERKGKSTTDENGRITNFLDKQNSHPGTYKLVFFTQEYFKRKGVQTFYPLIEVSFEMLNTEHYHVPITLSPFGYSTYRGS</sequence>